<dbReference type="AlphaFoldDB" id="A0A0E9U5X9"/>
<reference evidence="1" key="2">
    <citation type="journal article" date="2015" name="Fish Shellfish Immunol.">
        <title>Early steps in the European eel (Anguilla anguilla)-Vibrio vulnificus interaction in the gills: Role of the RtxA13 toxin.</title>
        <authorList>
            <person name="Callol A."/>
            <person name="Pajuelo D."/>
            <person name="Ebbesson L."/>
            <person name="Teles M."/>
            <person name="MacKenzie S."/>
            <person name="Amaro C."/>
        </authorList>
    </citation>
    <scope>NUCLEOTIDE SEQUENCE</scope>
</reference>
<accession>A0A0E9U5X9</accession>
<evidence type="ECO:0000313" key="1">
    <source>
        <dbReference type="EMBL" id="JAH61152.1"/>
    </source>
</evidence>
<protein>
    <submittedName>
        <fullName evidence="1">Uncharacterized protein</fullName>
    </submittedName>
</protein>
<dbReference type="EMBL" id="GBXM01047425">
    <property type="protein sequence ID" value="JAH61152.1"/>
    <property type="molecule type" value="Transcribed_RNA"/>
</dbReference>
<proteinExistence type="predicted"/>
<reference evidence="1" key="1">
    <citation type="submission" date="2014-11" db="EMBL/GenBank/DDBJ databases">
        <authorList>
            <person name="Amaro Gonzalez C."/>
        </authorList>
    </citation>
    <scope>NUCLEOTIDE SEQUENCE</scope>
</reference>
<organism evidence="1">
    <name type="scientific">Anguilla anguilla</name>
    <name type="common">European freshwater eel</name>
    <name type="synonym">Muraena anguilla</name>
    <dbReference type="NCBI Taxonomy" id="7936"/>
    <lineage>
        <taxon>Eukaryota</taxon>
        <taxon>Metazoa</taxon>
        <taxon>Chordata</taxon>
        <taxon>Craniata</taxon>
        <taxon>Vertebrata</taxon>
        <taxon>Euteleostomi</taxon>
        <taxon>Actinopterygii</taxon>
        <taxon>Neopterygii</taxon>
        <taxon>Teleostei</taxon>
        <taxon>Anguilliformes</taxon>
        <taxon>Anguillidae</taxon>
        <taxon>Anguilla</taxon>
    </lineage>
</organism>
<sequence length="21" mass="2393">MADDSAFLTHRNTFFQSTCCP</sequence>
<name>A0A0E9U5X9_ANGAN</name>